<sequence length="210" mass="23079">MQNIAPEYNAIYERNLATTFKGKIYASAYDQESPSISGTNVVWEQTLSSGQPLICMKNLLTGHVGKLVATKDLQMFPNISGSRVVWTQITTSGVVTLNYKNLATGFTSKLASSTSTIFMAAIDCTRVLWMAIGHDEPYTSSLYYKNLASGKSSKIGTPNMSISPDISGTKIIWNEVDSSDHYSIYMKDLVTGVTKKLNSKLIIIVLRDVK</sequence>
<evidence type="ECO:0000313" key="1">
    <source>
        <dbReference type="EMBL" id="MBZ2166790.1"/>
    </source>
</evidence>
<dbReference type="EMBL" id="JAIOUQ010000014">
    <property type="protein sequence ID" value="MBZ2166790.1"/>
    <property type="molecule type" value="Genomic_DNA"/>
</dbReference>
<dbReference type="RefSeq" id="WP_223792327.1">
    <property type="nucleotide sequence ID" value="NZ_JAIOUQ010000014.1"/>
</dbReference>
<gene>
    <name evidence="1" type="ORF">K8N75_12165</name>
</gene>
<organism evidence="1 2">
    <name type="scientific">Methanobacterium spitsbergense</name>
    <dbReference type="NCBI Taxonomy" id="2874285"/>
    <lineage>
        <taxon>Archaea</taxon>
        <taxon>Methanobacteriati</taxon>
        <taxon>Methanobacteriota</taxon>
        <taxon>Methanomada group</taxon>
        <taxon>Methanobacteria</taxon>
        <taxon>Methanobacteriales</taxon>
        <taxon>Methanobacteriaceae</taxon>
        <taxon>Methanobacterium</taxon>
    </lineage>
</organism>
<dbReference type="AlphaFoldDB" id="A0A8T5V018"/>
<accession>A0A8T5V018</accession>
<dbReference type="PANTHER" id="PTHR36842">
    <property type="entry name" value="PROTEIN TOLB HOMOLOG"/>
    <property type="match status" value="1"/>
</dbReference>
<protein>
    <submittedName>
        <fullName evidence="1">Uncharacterized protein</fullName>
    </submittedName>
</protein>
<proteinExistence type="predicted"/>
<reference evidence="2" key="1">
    <citation type="journal article" date="2022" name="Microbiol. Resour. Announc.">
        <title>Draft Genome Sequence of a Methanogenic Archaeon from West Spitsbergen Permafrost.</title>
        <authorList>
            <person name="Trubitsyn V."/>
            <person name="Rivkina E."/>
            <person name="Shcherbakova V."/>
        </authorList>
    </citation>
    <scope>NUCLEOTIDE SEQUENCE [LARGE SCALE GENOMIC DNA]</scope>
    <source>
        <strain evidence="2">VT</strain>
    </source>
</reference>
<dbReference type="PANTHER" id="PTHR36842:SF1">
    <property type="entry name" value="PROTEIN TOLB"/>
    <property type="match status" value="1"/>
</dbReference>
<evidence type="ECO:0000313" key="2">
    <source>
        <dbReference type="Proteomes" id="UP000825933"/>
    </source>
</evidence>
<keyword evidence="2" id="KW-1185">Reference proteome</keyword>
<dbReference type="SUPFAM" id="SSF69304">
    <property type="entry name" value="Tricorn protease N-terminal domain"/>
    <property type="match status" value="1"/>
</dbReference>
<comment type="caution">
    <text evidence="1">The sequence shown here is derived from an EMBL/GenBank/DDBJ whole genome shotgun (WGS) entry which is preliminary data.</text>
</comment>
<dbReference type="Proteomes" id="UP000825933">
    <property type="component" value="Unassembled WGS sequence"/>
</dbReference>
<name>A0A8T5V018_9EURY</name>